<dbReference type="RefSeq" id="XP_018227875.1">
    <property type="nucleotide sequence ID" value="XM_018375927.1"/>
</dbReference>
<reference evidence="3" key="1">
    <citation type="journal article" date="2016" name="Nat. Commun.">
        <title>Genome analysis of three Pneumocystis species reveals adaptation mechanisms to life exclusively in mammalian hosts.</title>
        <authorList>
            <person name="Ma L."/>
            <person name="Chen Z."/>
            <person name="Huang D.W."/>
            <person name="Kutty G."/>
            <person name="Ishihara M."/>
            <person name="Wang H."/>
            <person name="Abouelleil A."/>
            <person name="Bishop L."/>
            <person name="Davey E."/>
            <person name="Deng R."/>
            <person name="Deng X."/>
            <person name="Fan L."/>
            <person name="Fantoni G."/>
            <person name="Fitzgerald M."/>
            <person name="Gogineni E."/>
            <person name="Goldberg J.M."/>
            <person name="Handley G."/>
            <person name="Hu X."/>
            <person name="Huber C."/>
            <person name="Jiao X."/>
            <person name="Jones K."/>
            <person name="Levin J.Z."/>
            <person name="Liu Y."/>
            <person name="Macdonald P."/>
            <person name="Melnikov A."/>
            <person name="Raley C."/>
            <person name="Sassi M."/>
            <person name="Sherman B.T."/>
            <person name="Song X."/>
            <person name="Sykes S."/>
            <person name="Tran B."/>
            <person name="Walsh L."/>
            <person name="Xia Y."/>
            <person name="Yang J."/>
            <person name="Young S."/>
            <person name="Zeng Q."/>
            <person name="Zheng X."/>
            <person name="Stephens R."/>
            <person name="Nusbaum C."/>
            <person name="Birren B.W."/>
            <person name="Azadi P."/>
            <person name="Lempicki R.A."/>
            <person name="Cuomo C.A."/>
            <person name="Kovacs J.A."/>
        </authorList>
    </citation>
    <scope>NUCLEOTIDE SEQUENCE [LARGE SCALE GENOMIC DNA]</scope>
    <source>
        <strain evidence="3">RU7</strain>
    </source>
</reference>
<dbReference type="GeneID" id="28942182"/>
<sequence>MHARYGIIIKYSPILIELYDLPSFRFFRFNYSSSCYLIQYFFYIIYVIRQFNIIKKYIAHMLIFINTNFVSLSYLFYFCLKALLFALTSIVHSIDFYFCIDAATDAFIFVFADIGLSII</sequence>
<evidence type="ECO:0000256" key="1">
    <source>
        <dbReference type="SAM" id="Phobius"/>
    </source>
</evidence>
<dbReference type="Proteomes" id="UP000053447">
    <property type="component" value="Unassembled WGS sequence"/>
</dbReference>
<feature type="transmembrane region" description="Helical" evidence="1">
    <location>
        <begin position="94"/>
        <end position="116"/>
    </location>
</feature>
<dbReference type="AlphaFoldDB" id="A0A0W4ZBL6"/>
<proteinExistence type="predicted"/>
<name>A0A0W4ZBL6_PNEJ7</name>
<evidence type="ECO:0000313" key="3">
    <source>
        <dbReference type="Proteomes" id="UP000053447"/>
    </source>
</evidence>
<comment type="caution">
    <text evidence="2">The sequence shown here is derived from an EMBL/GenBank/DDBJ whole genome shotgun (WGS) entry which is preliminary data.</text>
</comment>
<keyword evidence="1" id="KW-1133">Transmembrane helix</keyword>
<accession>A0A0W4ZBL6</accession>
<protein>
    <submittedName>
        <fullName evidence="2">Uncharacterized protein</fullName>
    </submittedName>
</protein>
<keyword evidence="1" id="KW-0812">Transmembrane</keyword>
<feature type="transmembrane region" description="Helical" evidence="1">
    <location>
        <begin position="69"/>
        <end position="88"/>
    </location>
</feature>
<dbReference type="EMBL" id="LFWA01000020">
    <property type="protein sequence ID" value="KTW25828.1"/>
    <property type="molecule type" value="Genomic_DNA"/>
</dbReference>
<gene>
    <name evidence="2" type="ORF">T551_03664</name>
</gene>
<dbReference type="VEuPathDB" id="FungiDB:T551_03664"/>
<keyword evidence="3" id="KW-1185">Reference proteome</keyword>
<evidence type="ECO:0000313" key="2">
    <source>
        <dbReference type="EMBL" id="KTW25828.1"/>
    </source>
</evidence>
<feature type="transmembrane region" description="Helical" evidence="1">
    <location>
        <begin position="29"/>
        <end position="48"/>
    </location>
</feature>
<keyword evidence="1" id="KW-0472">Membrane</keyword>
<organism evidence="2 3">
    <name type="scientific">Pneumocystis jirovecii (strain RU7)</name>
    <name type="common">Human pneumocystis pneumonia agent</name>
    <dbReference type="NCBI Taxonomy" id="1408657"/>
    <lineage>
        <taxon>Eukaryota</taxon>
        <taxon>Fungi</taxon>
        <taxon>Dikarya</taxon>
        <taxon>Ascomycota</taxon>
        <taxon>Taphrinomycotina</taxon>
        <taxon>Pneumocystomycetes</taxon>
        <taxon>Pneumocystaceae</taxon>
        <taxon>Pneumocystis</taxon>
    </lineage>
</organism>